<reference evidence="6 7" key="1">
    <citation type="submission" date="2020-05" db="EMBL/GenBank/DDBJ databases">
        <title>Genomic Encyclopedia of Type Strains, Phase IV (KMG-V): Genome sequencing to study the core and pangenomes of soil and plant-associated prokaryotes.</title>
        <authorList>
            <person name="Whitman W."/>
        </authorList>
    </citation>
    <scope>NUCLEOTIDE SEQUENCE [LARGE SCALE GENOMIC DNA]</scope>
    <source>
        <strain evidence="6 7">C29</strain>
    </source>
</reference>
<dbReference type="SUPFAM" id="SSF55729">
    <property type="entry name" value="Acyl-CoA N-acyltransferases (Nat)"/>
    <property type="match status" value="1"/>
</dbReference>
<dbReference type="InterPro" id="IPR042221">
    <property type="entry name" value="Leu/Phe-tRNA_Trfase_N"/>
</dbReference>
<dbReference type="InterPro" id="IPR016181">
    <property type="entry name" value="Acyl_CoA_acyltransferase"/>
</dbReference>
<dbReference type="Proteomes" id="UP001516061">
    <property type="component" value="Unassembled WGS sequence"/>
</dbReference>
<evidence type="ECO:0000256" key="4">
    <source>
        <dbReference type="HAMAP-Rule" id="MF_00688"/>
    </source>
</evidence>
<dbReference type="Pfam" id="PF03588">
    <property type="entry name" value="Leu_Phe_trans"/>
    <property type="match status" value="1"/>
</dbReference>
<evidence type="ECO:0000256" key="2">
    <source>
        <dbReference type="ARBA" id="ARBA00022679"/>
    </source>
</evidence>
<keyword evidence="3 4" id="KW-0012">Acyltransferase</keyword>
<comment type="catalytic activity">
    <reaction evidence="4">
        <text>L-phenylalanyl-tRNA(Phe) + an N-terminal L-alpha-aminoacyl-[protein] = an N-terminal L-phenylalanyl-L-alpha-aminoacyl-[protein] + tRNA(Phe)</text>
        <dbReference type="Rhea" id="RHEA:43632"/>
        <dbReference type="Rhea" id="RHEA-COMP:9668"/>
        <dbReference type="Rhea" id="RHEA-COMP:9699"/>
        <dbReference type="Rhea" id="RHEA-COMP:10636"/>
        <dbReference type="Rhea" id="RHEA-COMP:10637"/>
        <dbReference type="ChEBI" id="CHEBI:78442"/>
        <dbReference type="ChEBI" id="CHEBI:78531"/>
        <dbReference type="ChEBI" id="CHEBI:78597"/>
        <dbReference type="ChEBI" id="CHEBI:83561"/>
        <dbReference type="EC" id="2.3.2.6"/>
    </reaction>
</comment>
<evidence type="ECO:0000256" key="5">
    <source>
        <dbReference type="SAM" id="MobiDB-lite"/>
    </source>
</evidence>
<accession>A0ABX2G873</accession>
<comment type="catalytic activity">
    <reaction evidence="4">
        <text>N-terminal L-arginyl-[protein] + L-leucyl-tRNA(Leu) = N-terminal L-leucyl-L-arginyl-[protein] + tRNA(Leu) + H(+)</text>
        <dbReference type="Rhea" id="RHEA:50416"/>
        <dbReference type="Rhea" id="RHEA-COMP:9613"/>
        <dbReference type="Rhea" id="RHEA-COMP:9622"/>
        <dbReference type="Rhea" id="RHEA-COMP:12672"/>
        <dbReference type="Rhea" id="RHEA-COMP:12673"/>
        <dbReference type="ChEBI" id="CHEBI:15378"/>
        <dbReference type="ChEBI" id="CHEBI:64719"/>
        <dbReference type="ChEBI" id="CHEBI:78442"/>
        <dbReference type="ChEBI" id="CHEBI:78494"/>
        <dbReference type="ChEBI" id="CHEBI:133044"/>
        <dbReference type="EC" id="2.3.2.6"/>
    </reaction>
</comment>
<feature type="region of interest" description="Disordered" evidence="5">
    <location>
        <begin position="248"/>
        <end position="267"/>
    </location>
</feature>
<keyword evidence="2 4" id="KW-0808">Transferase</keyword>
<comment type="subcellular location">
    <subcellularLocation>
        <location evidence="4">Cytoplasm</location>
    </subcellularLocation>
</comment>
<dbReference type="Gene3D" id="3.40.630.70">
    <property type="entry name" value="Leucyl/phenylalanyl-tRNA-protein transferase, C-terminal domain"/>
    <property type="match status" value="1"/>
</dbReference>
<comment type="function">
    <text evidence="4">Functions in the N-end rule pathway of protein degradation where it conjugates Leu, Phe and, less efficiently, Met from aminoacyl-tRNAs to the N-termini of proteins containing an N-terminal arginine or lysine.</text>
</comment>
<dbReference type="InterPro" id="IPR004616">
    <property type="entry name" value="Leu/Phe-tRNA_Trfase"/>
</dbReference>
<gene>
    <name evidence="4" type="primary">aat</name>
    <name evidence="6" type="ORF">HNQ01_003384</name>
</gene>
<dbReference type="EMBL" id="JABSNM010000017">
    <property type="protein sequence ID" value="NRT57627.1"/>
    <property type="molecule type" value="Genomic_DNA"/>
</dbReference>
<evidence type="ECO:0000313" key="6">
    <source>
        <dbReference type="EMBL" id="NRT57627.1"/>
    </source>
</evidence>
<dbReference type="InterPro" id="IPR042203">
    <property type="entry name" value="Leu/Phe-tRNA_Trfase_C"/>
</dbReference>
<evidence type="ECO:0000313" key="7">
    <source>
        <dbReference type="Proteomes" id="UP001516061"/>
    </source>
</evidence>
<sequence length="267" mass="30000">MIDWLPDDDDGSLPFPPLERALGPDSEAPGLLCAGGRLTIARLRQAYRRGIFPWYSRGEPILWWCTAPRMVLKTADFRLHRSLRKTIRRFGATPGCEIRIDSAFDRVIAHCAGVLREGQAGTWIVPELMRAYRQWHAAGEVHSFETWIDGELVGGLYGVCQGRMFYGESMFALRTDASKIALAALVAFCRREGIDWIDCQQQTRHLASMGAAPVAREAFSAHLDRVTGLPSPRRWTYDADLWRQLSLHGDQDAETDPPTTRPPEPPA</sequence>
<protein>
    <recommendedName>
        <fullName evidence="4">Leucyl/phenylalanyl-tRNA--protein transferase</fullName>
        <ecNumber evidence="4">2.3.2.6</ecNumber>
    </recommendedName>
    <alternativeName>
        <fullName evidence="4">L/F-transferase</fullName>
    </alternativeName>
    <alternativeName>
        <fullName evidence="4">Leucyltransferase</fullName>
    </alternativeName>
    <alternativeName>
        <fullName evidence="4">Phenyalanyltransferase</fullName>
    </alternativeName>
</protein>
<organism evidence="6 7">
    <name type="scientific">Sphaerotilus uruguayifluvii</name>
    <dbReference type="NCBI Taxonomy" id="2735897"/>
    <lineage>
        <taxon>Bacteria</taxon>
        <taxon>Pseudomonadati</taxon>
        <taxon>Pseudomonadota</taxon>
        <taxon>Betaproteobacteria</taxon>
        <taxon>Burkholderiales</taxon>
        <taxon>Sphaerotilaceae</taxon>
        <taxon>Sphaerotilus</taxon>
    </lineage>
</organism>
<keyword evidence="7" id="KW-1185">Reference proteome</keyword>
<evidence type="ECO:0000256" key="1">
    <source>
        <dbReference type="ARBA" id="ARBA00022490"/>
    </source>
</evidence>
<dbReference type="PANTHER" id="PTHR30098:SF2">
    <property type="entry name" value="LEUCYL_PHENYLALANYL-TRNA--PROTEIN TRANSFERASE"/>
    <property type="match status" value="1"/>
</dbReference>
<dbReference type="RefSeq" id="WP_173806593.1">
    <property type="nucleotide sequence ID" value="NZ_JABSNM010000017.1"/>
</dbReference>
<comment type="catalytic activity">
    <reaction evidence="4">
        <text>N-terminal L-lysyl-[protein] + L-leucyl-tRNA(Leu) = N-terminal L-leucyl-L-lysyl-[protein] + tRNA(Leu) + H(+)</text>
        <dbReference type="Rhea" id="RHEA:12340"/>
        <dbReference type="Rhea" id="RHEA-COMP:9613"/>
        <dbReference type="Rhea" id="RHEA-COMP:9622"/>
        <dbReference type="Rhea" id="RHEA-COMP:12670"/>
        <dbReference type="Rhea" id="RHEA-COMP:12671"/>
        <dbReference type="ChEBI" id="CHEBI:15378"/>
        <dbReference type="ChEBI" id="CHEBI:65249"/>
        <dbReference type="ChEBI" id="CHEBI:78442"/>
        <dbReference type="ChEBI" id="CHEBI:78494"/>
        <dbReference type="ChEBI" id="CHEBI:133043"/>
        <dbReference type="EC" id="2.3.2.6"/>
    </reaction>
</comment>
<proteinExistence type="inferred from homology"/>
<comment type="similarity">
    <text evidence="4">Belongs to the L/F-transferase family.</text>
</comment>
<keyword evidence="1 4" id="KW-0963">Cytoplasm</keyword>
<dbReference type="NCBIfam" id="TIGR00667">
    <property type="entry name" value="aat"/>
    <property type="match status" value="1"/>
</dbReference>
<comment type="caution">
    <text evidence="6">The sequence shown here is derived from an EMBL/GenBank/DDBJ whole genome shotgun (WGS) entry which is preliminary data.</text>
</comment>
<name>A0ABX2G873_9BURK</name>
<evidence type="ECO:0000256" key="3">
    <source>
        <dbReference type="ARBA" id="ARBA00023315"/>
    </source>
</evidence>
<dbReference type="GO" id="GO:0008914">
    <property type="term" value="F:leucyl-tRNA--protein transferase activity"/>
    <property type="evidence" value="ECO:0007669"/>
    <property type="project" value="UniProtKB-EC"/>
</dbReference>
<dbReference type="Gene3D" id="3.30.70.3550">
    <property type="entry name" value="Leucyl/phenylalanyl-tRNA-protein transferase, N-terminal domain"/>
    <property type="match status" value="1"/>
</dbReference>
<dbReference type="HAMAP" id="MF_00688">
    <property type="entry name" value="Leu_Phe_trans"/>
    <property type="match status" value="1"/>
</dbReference>
<dbReference type="EC" id="2.3.2.6" evidence="4"/>
<dbReference type="PANTHER" id="PTHR30098">
    <property type="entry name" value="LEUCYL/PHENYLALANYL-TRNA--PROTEIN TRANSFERASE"/>
    <property type="match status" value="1"/>
</dbReference>